<dbReference type="GO" id="GO:0006099">
    <property type="term" value="P:tricarboxylic acid cycle"/>
    <property type="evidence" value="ECO:0007669"/>
    <property type="project" value="UniProtKB-UniRule"/>
</dbReference>
<comment type="catalytic activity">
    <reaction evidence="4 7">
        <text>succinate + ATP + CoA = succinyl-CoA + ADP + phosphate</text>
        <dbReference type="Rhea" id="RHEA:17661"/>
        <dbReference type="ChEBI" id="CHEBI:30031"/>
        <dbReference type="ChEBI" id="CHEBI:30616"/>
        <dbReference type="ChEBI" id="CHEBI:43474"/>
        <dbReference type="ChEBI" id="CHEBI:57287"/>
        <dbReference type="ChEBI" id="CHEBI:57292"/>
        <dbReference type="ChEBI" id="CHEBI:456216"/>
        <dbReference type="EC" id="6.2.1.5"/>
    </reaction>
</comment>
<dbReference type="GO" id="GO:0004776">
    <property type="term" value="F:succinate-CoA ligase (GDP-forming) activity"/>
    <property type="evidence" value="ECO:0007669"/>
    <property type="project" value="TreeGrafter"/>
</dbReference>
<dbReference type="InterPro" id="IPR005811">
    <property type="entry name" value="SUCC_ACL_C"/>
</dbReference>
<evidence type="ECO:0000256" key="4">
    <source>
        <dbReference type="HAMAP-Rule" id="MF_01988"/>
    </source>
</evidence>
<dbReference type="GO" id="GO:0009361">
    <property type="term" value="C:succinate-CoA ligase complex (ADP-forming)"/>
    <property type="evidence" value="ECO:0007669"/>
    <property type="project" value="TreeGrafter"/>
</dbReference>
<evidence type="ECO:0000313" key="10">
    <source>
        <dbReference type="Proteomes" id="UP000317893"/>
    </source>
</evidence>
<dbReference type="PANTHER" id="PTHR11117">
    <property type="entry name" value="SUCCINYL-COA LIGASE SUBUNIT ALPHA"/>
    <property type="match status" value="1"/>
</dbReference>
<proteinExistence type="inferred from homology"/>
<dbReference type="NCBIfam" id="TIGR01019">
    <property type="entry name" value="sucCoAalpha"/>
    <property type="match status" value="1"/>
</dbReference>
<dbReference type="Pfam" id="PF00549">
    <property type="entry name" value="Ligase_CoA"/>
    <property type="match status" value="1"/>
</dbReference>
<sequence length="293" mass="29900">MAIFLNADSKVVVQGMTGAVGMKHTRLMLGDGTAVVGGVNPRKAGQAVDVDGTRIPVFGSVAEAMEATGADVSVVFVPPAFTKAAVIEAIDAGMPLVVVITEGVPVKDSAEFFNYSLGTGTRIIGPNCPGLMSPGKSNVGIIPGDIAGPGRIGLVSKSGTLTYQMMYELREFGFSTAVGIGGDPIIGTTHIDCLQAFEDDPETDAIVMIGEIGGDAEERAAAYIKEHVTKPVVGYVAGFTAPEGKTMGHAGAIVSGSSGTAAAKKEALEAAGVKVGKTPSETAALMREIMQSR</sequence>
<comment type="function">
    <text evidence="4 7">Succinyl-CoA synthetase functions in the citric acid cycle (TCA), coupling the hydrolysis of succinyl-CoA to the synthesis of either ATP or GTP and thus represents the only step of substrate-level phosphorylation in the TCA. The alpha subunit of the enzyme binds the substrates coenzyme A and phosphate, while succinate binding and nucleotide specificity is provided by the beta subunit.</text>
</comment>
<evidence type="ECO:0000256" key="1">
    <source>
        <dbReference type="ARBA" id="ARBA00022532"/>
    </source>
</evidence>
<feature type="domain" description="CoA-binding" evidence="8">
    <location>
        <begin position="4"/>
        <end position="104"/>
    </location>
</feature>
<dbReference type="PROSITE" id="PS00399">
    <property type="entry name" value="SUCCINYL_COA_LIG_2"/>
    <property type="match status" value="1"/>
</dbReference>
<evidence type="ECO:0000256" key="3">
    <source>
        <dbReference type="ARBA" id="ARBA00022741"/>
    </source>
</evidence>
<comment type="caution">
    <text evidence="9">The sequence shown here is derived from an EMBL/GenBank/DDBJ whole genome shotgun (WGS) entry which is preliminary data.</text>
</comment>
<dbReference type="RefSeq" id="WP_141848761.1">
    <property type="nucleotide sequence ID" value="NZ_BAAAPR010000014.1"/>
</dbReference>
<dbReference type="FunFam" id="3.40.50.720:FF:000205">
    <property type="entry name" value="Succinate--CoA ligase [ADP-forming] subunit alpha"/>
    <property type="match status" value="1"/>
</dbReference>
<dbReference type="EMBL" id="VFMN01000001">
    <property type="protein sequence ID" value="TQJ09379.1"/>
    <property type="molecule type" value="Genomic_DNA"/>
</dbReference>
<dbReference type="HAMAP" id="MF_01988">
    <property type="entry name" value="Succ_CoA_alpha"/>
    <property type="match status" value="1"/>
</dbReference>
<dbReference type="PANTHER" id="PTHR11117:SF2">
    <property type="entry name" value="SUCCINATE--COA LIGASE [ADP_GDP-FORMING] SUBUNIT ALPHA, MITOCHONDRIAL"/>
    <property type="match status" value="1"/>
</dbReference>
<dbReference type="OrthoDB" id="9807196at2"/>
<dbReference type="SMART" id="SM00881">
    <property type="entry name" value="CoA_binding"/>
    <property type="match status" value="1"/>
</dbReference>
<dbReference type="SUPFAM" id="SSF51735">
    <property type="entry name" value="NAD(P)-binding Rossmann-fold domains"/>
    <property type="match status" value="1"/>
</dbReference>
<gene>
    <name evidence="4" type="primary">sucD</name>
    <name evidence="9" type="ORF">FB458_2490</name>
</gene>
<dbReference type="Gene3D" id="3.40.50.261">
    <property type="entry name" value="Succinyl-CoA synthetase domains"/>
    <property type="match status" value="1"/>
</dbReference>
<protein>
    <recommendedName>
        <fullName evidence="4">Succinate--CoA ligase [ADP-forming] subunit alpha</fullName>
        <ecNumber evidence="4">6.2.1.5</ecNumber>
    </recommendedName>
    <alternativeName>
        <fullName evidence="4">Succinyl-CoA synthetase subunit alpha</fullName>
        <shortName evidence="4">SCS-alpha</shortName>
    </alternativeName>
</protein>
<name>A0A542E280_9MICO</name>
<dbReference type="InterPro" id="IPR003781">
    <property type="entry name" value="CoA-bd"/>
</dbReference>
<reference evidence="9 10" key="1">
    <citation type="submission" date="2019-06" db="EMBL/GenBank/DDBJ databases">
        <title>Sequencing the genomes of 1000 actinobacteria strains.</title>
        <authorList>
            <person name="Klenk H.-P."/>
        </authorList>
    </citation>
    <scope>NUCLEOTIDE SEQUENCE [LARGE SCALE GENOMIC DNA]</scope>
    <source>
        <strain evidence="9 10">DSM 18607</strain>
    </source>
</reference>
<dbReference type="EC" id="6.2.1.5" evidence="4"/>
<dbReference type="Gene3D" id="3.40.50.720">
    <property type="entry name" value="NAD(P)-binding Rossmann-like Domain"/>
    <property type="match status" value="1"/>
</dbReference>
<dbReference type="GO" id="GO:0000166">
    <property type="term" value="F:nucleotide binding"/>
    <property type="evidence" value="ECO:0007669"/>
    <property type="project" value="UniProtKB-KW"/>
</dbReference>
<dbReference type="PIRSF" id="PIRSF001553">
    <property type="entry name" value="SucCS_alpha"/>
    <property type="match status" value="1"/>
</dbReference>
<dbReference type="PROSITE" id="PS01216">
    <property type="entry name" value="SUCCINYL_COA_LIG_1"/>
    <property type="match status" value="1"/>
</dbReference>
<dbReference type="Proteomes" id="UP000317893">
    <property type="component" value="Unassembled WGS sequence"/>
</dbReference>
<comment type="catalytic activity">
    <reaction evidence="4">
        <text>GTP + succinate + CoA = succinyl-CoA + GDP + phosphate</text>
        <dbReference type="Rhea" id="RHEA:22120"/>
        <dbReference type="ChEBI" id="CHEBI:30031"/>
        <dbReference type="ChEBI" id="CHEBI:37565"/>
        <dbReference type="ChEBI" id="CHEBI:43474"/>
        <dbReference type="ChEBI" id="CHEBI:57287"/>
        <dbReference type="ChEBI" id="CHEBI:57292"/>
        <dbReference type="ChEBI" id="CHEBI:58189"/>
    </reaction>
</comment>
<evidence type="ECO:0000256" key="2">
    <source>
        <dbReference type="ARBA" id="ARBA00022598"/>
    </source>
</evidence>
<dbReference type="GO" id="GO:0004775">
    <property type="term" value="F:succinate-CoA ligase (ADP-forming) activity"/>
    <property type="evidence" value="ECO:0007669"/>
    <property type="project" value="UniProtKB-UniRule"/>
</dbReference>
<accession>A0A542E280</accession>
<dbReference type="AlphaFoldDB" id="A0A542E280"/>
<dbReference type="GO" id="GO:0005829">
    <property type="term" value="C:cytosol"/>
    <property type="evidence" value="ECO:0007669"/>
    <property type="project" value="TreeGrafter"/>
</dbReference>
<feature type="binding site" evidence="4">
    <location>
        <begin position="100"/>
        <end position="102"/>
    </location>
    <ligand>
        <name>CoA</name>
        <dbReference type="ChEBI" id="CHEBI:57287"/>
    </ligand>
</feature>
<dbReference type="PRINTS" id="PR01798">
    <property type="entry name" value="SCOASYNTHASE"/>
</dbReference>
<dbReference type="NCBIfam" id="NF004230">
    <property type="entry name" value="PRK05678.1"/>
    <property type="match status" value="1"/>
</dbReference>
<feature type="binding site" evidence="4">
    <location>
        <begin position="17"/>
        <end position="20"/>
    </location>
    <ligand>
        <name>CoA</name>
        <dbReference type="ChEBI" id="CHEBI:57287"/>
    </ligand>
</feature>
<dbReference type="UniPathway" id="UPA00223">
    <property type="reaction ID" value="UER00999"/>
</dbReference>
<comment type="similarity">
    <text evidence="4 6">Belongs to the succinate/malate CoA ligase alpha subunit family.</text>
</comment>
<comment type="pathway">
    <text evidence="4 7">Carbohydrate metabolism; tricarboxylic acid cycle; succinate from succinyl-CoA (ligase route): step 1/1.</text>
</comment>
<evidence type="ECO:0000256" key="7">
    <source>
        <dbReference type="RuleBase" id="RU000699"/>
    </source>
</evidence>
<dbReference type="SUPFAM" id="SSF52210">
    <property type="entry name" value="Succinyl-CoA synthetase domains"/>
    <property type="match status" value="1"/>
</dbReference>
<keyword evidence="10" id="KW-1185">Reference proteome</keyword>
<feature type="binding site" evidence="4">
    <location>
        <position position="163"/>
    </location>
    <ligand>
        <name>substrate</name>
        <note>ligand shared with subunit beta</note>
    </ligand>
</feature>
<feature type="binding site" evidence="4">
    <location>
        <position position="43"/>
    </location>
    <ligand>
        <name>CoA</name>
        <dbReference type="ChEBI" id="CHEBI:57287"/>
    </ligand>
</feature>
<dbReference type="InterPro" id="IPR017440">
    <property type="entry name" value="Cit_synth/succinyl-CoA_lig_AS"/>
</dbReference>
<evidence type="ECO:0000313" key="9">
    <source>
        <dbReference type="EMBL" id="TQJ09379.1"/>
    </source>
</evidence>
<dbReference type="InterPro" id="IPR016102">
    <property type="entry name" value="Succinyl-CoA_synth-like"/>
</dbReference>
<dbReference type="InterPro" id="IPR005810">
    <property type="entry name" value="CoA_lig_alpha"/>
</dbReference>
<dbReference type="Pfam" id="PF02629">
    <property type="entry name" value="CoA_binding"/>
    <property type="match status" value="1"/>
</dbReference>
<comment type="subunit">
    <text evidence="4 7">Heterotetramer of two alpha and two beta subunits.</text>
</comment>
<dbReference type="InterPro" id="IPR033847">
    <property type="entry name" value="Citrt_syn/SCS-alpha_CS"/>
</dbReference>
<keyword evidence="3 4" id="KW-0547">Nucleotide-binding</keyword>
<evidence type="ECO:0000259" key="8">
    <source>
        <dbReference type="SMART" id="SM00881"/>
    </source>
</evidence>
<feature type="active site" description="Tele-phosphohistidine intermediate" evidence="4 5">
    <location>
        <position position="249"/>
    </location>
</feature>
<keyword evidence="1 4" id="KW-0816">Tricarboxylic acid cycle</keyword>
<evidence type="ECO:0000256" key="6">
    <source>
        <dbReference type="RuleBase" id="RU000677"/>
    </source>
</evidence>
<keyword evidence="2 4" id="KW-0436">Ligase</keyword>
<dbReference type="FunFam" id="3.40.50.261:FF:000006">
    <property type="entry name" value="Succinate--CoA ligase [ADP-forming] subunit alpha"/>
    <property type="match status" value="1"/>
</dbReference>
<organism evidence="9 10">
    <name type="scientific">Lapillicoccus jejuensis</name>
    <dbReference type="NCBI Taxonomy" id="402171"/>
    <lineage>
        <taxon>Bacteria</taxon>
        <taxon>Bacillati</taxon>
        <taxon>Actinomycetota</taxon>
        <taxon>Actinomycetes</taxon>
        <taxon>Micrococcales</taxon>
        <taxon>Intrasporangiaceae</taxon>
        <taxon>Lapillicoccus</taxon>
    </lineage>
</organism>
<dbReference type="InterPro" id="IPR036291">
    <property type="entry name" value="NAD(P)-bd_dom_sf"/>
</dbReference>
<evidence type="ECO:0000256" key="5">
    <source>
        <dbReference type="PIRSR" id="PIRSR001553-1"/>
    </source>
</evidence>